<accession>A0A4Y2HYS3</accession>
<name>A0A4Y2HYS3_ARAVE</name>
<dbReference type="AlphaFoldDB" id="A0A4Y2HYS3"/>
<organism evidence="1 2">
    <name type="scientific">Araneus ventricosus</name>
    <name type="common">Orbweaver spider</name>
    <name type="synonym">Epeira ventricosa</name>
    <dbReference type="NCBI Taxonomy" id="182803"/>
    <lineage>
        <taxon>Eukaryota</taxon>
        <taxon>Metazoa</taxon>
        <taxon>Ecdysozoa</taxon>
        <taxon>Arthropoda</taxon>
        <taxon>Chelicerata</taxon>
        <taxon>Arachnida</taxon>
        <taxon>Araneae</taxon>
        <taxon>Araneomorphae</taxon>
        <taxon>Entelegynae</taxon>
        <taxon>Araneoidea</taxon>
        <taxon>Araneidae</taxon>
        <taxon>Araneus</taxon>
    </lineage>
</organism>
<gene>
    <name evidence="1" type="ORF">AVEN_5966_1</name>
</gene>
<reference evidence="1 2" key="1">
    <citation type="journal article" date="2019" name="Sci. Rep.">
        <title>Orb-weaving spider Araneus ventricosus genome elucidates the spidroin gene catalogue.</title>
        <authorList>
            <person name="Kono N."/>
            <person name="Nakamura H."/>
            <person name="Ohtoshi R."/>
            <person name="Moran D.A.P."/>
            <person name="Shinohara A."/>
            <person name="Yoshida Y."/>
            <person name="Fujiwara M."/>
            <person name="Mori M."/>
            <person name="Tomita M."/>
            <person name="Arakawa K."/>
        </authorList>
    </citation>
    <scope>NUCLEOTIDE SEQUENCE [LARGE SCALE GENOMIC DNA]</scope>
</reference>
<sequence length="116" mass="13782">MYIPLLWAKGCGHTSGFSQPLLEVIRRIMKRMAGHTWLFSPSWEVRPVHSGGCRAWIYIARRIHSTSDLFVRFAAHRRFLLYFRVVEGRIFKWATAYPDIKKSLSKRFWKPCRRQG</sequence>
<keyword evidence="2" id="KW-1185">Reference proteome</keyword>
<comment type="caution">
    <text evidence="1">The sequence shown here is derived from an EMBL/GenBank/DDBJ whole genome shotgun (WGS) entry which is preliminary data.</text>
</comment>
<dbReference type="EMBL" id="BGPR01002260">
    <property type="protein sequence ID" value="GBM70591.1"/>
    <property type="molecule type" value="Genomic_DNA"/>
</dbReference>
<protein>
    <submittedName>
        <fullName evidence="1">Uncharacterized protein</fullName>
    </submittedName>
</protein>
<dbReference type="Proteomes" id="UP000499080">
    <property type="component" value="Unassembled WGS sequence"/>
</dbReference>
<evidence type="ECO:0000313" key="1">
    <source>
        <dbReference type="EMBL" id="GBM70591.1"/>
    </source>
</evidence>
<proteinExistence type="predicted"/>
<evidence type="ECO:0000313" key="2">
    <source>
        <dbReference type="Proteomes" id="UP000499080"/>
    </source>
</evidence>